<protein>
    <recommendedName>
        <fullName evidence="3">histidine kinase</fullName>
        <ecNumber evidence="3">2.7.13.3</ecNumber>
    </recommendedName>
</protein>
<evidence type="ECO:0000256" key="3">
    <source>
        <dbReference type="ARBA" id="ARBA00012438"/>
    </source>
</evidence>
<evidence type="ECO:0000259" key="13">
    <source>
        <dbReference type="PROSITE" id="PS50109"/>
    </source>
</evidence>
<comment type="caution">
    <text evidence="16">The sequence shown here is derived from an EMBL/GenBank/DDBJ whole genome shotgun (WGS) entry which is preliminary data.</text>
</comment>
<reference evidence="16 17" key="1">
    <citation type="submission" date="2020-08" db="EMBL/GenBank/DDBJ databases">
        <title>Genome sequencing of Purple Non-Sulfur Bacteria from various extreme environments.</title>
        <authorList>
            <person name="Mayer M."/>
        </authorList>
    </citation>
    <scope>NUCLEOTIDE SEQUENCE [LARGE SCALE GENOMIC DNA]</scope>
    <source>
        <strain evidence="16 17">JA135</strain>
    </source>
</reference>
<dbReference type="SUPFAM" id="SSF55874">
    <property type="entry name" value="ATPase domain of HSP90 chaperone/DNA topoisomerase II/histidine kinase"/>
    <property type="match status" value="1"/>
</dbReference>
<dbReference type="SUPFAM" id="SSF47384">
    <property type="entry name" value="Homodimeric domain of signal transducing histidine kinase"/>
    <property type="match status" value="1"/>
</dbReference>
<evidence type="ECO:0000256" key="1">
    <source>
        <dbReference type="ARBA" id="ARBA00000085"/>
    </source>
</evidence>
<dbReference type="Pfam" id="PF00512">
    <property type="entry name" value="HisKA"/>
    <property type="match status" value="1"/>
</dbReference>
<dbReference type="RefSeq" id="WP_184437705.1">
    <property type="nucleotide sequence ID" value="NZ_JACIGI010000047.1"/>
</dbReference>
<dbReference type="GO" id="GO:0000155">
    <property type="term" value="F:phosphorelay sensor kinase activity"/>
    <property type="evidence" value="ECO:0007669"/>
    <property type="project" value="InterPro"/>
</dbReference>
<dbReference type="SMART" id="SM00387">
    <property type="entry name" value="HATPase_c"/>
    <property type="match status" value="1"/>
</dbReference>
<keyword evidence="11 12" id="KW-0472">Membrane</keyword>
<dbReference type="InterPro" id="IPR036097">
    <property type="entry name" value="HisK_dim/P_sf"/>
</dbReference>
<keyword evidence="6" id="KW-0808">Transferase</keyword>
<name>A0A7W6S2T6_9PROT</name>
<dbReference type="Pfam" id="PF13426">
    <property type="entry name" value="PAS_9"/>
    <property type="match status" value="1"/>
</dbReference>
<gene>
    <name evidence="16" type="ORF">GGD88_003453</name>
</gene>
<evidence type="ECO:0000256" key="12">
    <source>
        <dbReference type="SAM" id="Phobius"/>
    </source>
</evidence>
<dbReference type="EMBL" id="JACIGI010000047">
    <property type="protein sequence ID" value="MBB4287696.1"/>
    <property type="molecule type" value="Genomic_DNA"/>
</dbReference>
<dbReference type="InterPro" id="IPR003661">
    <property type="entry name" value="HisK_dim/P_dom"/>
</dbReference>
<keyword evidence="17" id="KW-1185">Reference proteome</keyword>
<dbReference type="InterPro" id="IPR000014">
    <property type="entry name" value="PAS"/>
</dbReference>
<dbReference type="InterPro" id="IPR004358">
    <property type="entry name" value="Sig_transdc_His_kin-like_C"/>
</dbReference>
<evidence type="ECO:0000256" key="6">
    <source>
        <dbReference type="ARBA" id="ARBA00022679"/>
    </source>
</evidence>
<dbReference type="Gene3D" id="3.30.450.20">
    <property type="entry name" value="PAS domain"/>
    <property type="match status" value="1"/>
</dbReference>
<dbReference type="PROSITE" id="PS50109">
    <property type="entry name" value="HIS_KIN"/>
    <property type="match status" value="1"/>
</dbReference>
<dbReference type="CDD" id="cd00082">
    <property type="entry name" value="HisKA"/>
    <property type="match status" value="1"/>
</dbReference>
<dbReference type="FunFam" id="3.30.565.10:FF:000023">
    <property type="entry name" value="PAS domain-containing sensor histidine kinase"/>
    <property type="match status" value="1"/>
</dbReference>
<dbReference type="PROSITE" id="PS50885">
    <property type="entry name" value="HAMP"/>
    <property type="match status" value="1"/>
</dbReference>
<keyword evidence="5" id="KW-0597">Phosphoprotein</keyword>
<feature type="domain" description="Histidine kinase" evidence="13">
    <location>
        <begin position="388"/>
        <end position="608"/>
    </location>
</feature>
<dbReference type="GO" id="GO:0005886">
    <property type="term" value="C:plasma membrane"/>
    <property type="evidence" value="ECO:0007669"/>
    <property type="project" value="UniProtKB-SubCell"/>
</dbReference>
<feature type="domain" description="PAS" evidence="14">
    <location>
        <begin position="247"/>
        <end position="296"/>
    </location>
</feature>
<feature type="domain" description="HAMP" evidence="15">
    <location>
        <begin position="186"/>
        <end position="242"/>
    </location>
</feature>
<keyword evidence="8" id="KW-0418">Kinase</keyword>
<dbReference type="CDD" id="cd00130">
    <property type="entry name" value="PAS"/>
    <property type="match status" value="1"/>
</dbReference>
<accession>A0A7W6S2T6</accession>
<proteinExistence type="predicted"/>
<evidence type="ECO:0000256" key="5">
    <source>
        <dbReference type="ARBA" id="ARBA00022553"/>
    </source>
</evidence>
<evidence type="ECO:0000256" key="10">
    <source>
        <dbReference type="ARBA" id="ARBA00023012"/>
    </source>
</evidence>
<evidence type="ECO:0000256" key="2">
    <source>
        <dbReference type="ARBA" id="ARBA00004236"/>
    </source>
</evidence>
<dbReference type="Pfam" id="PF02518">
    <property type="entry name" value="HATPase_c"/>
    <property type="match status" value="1"/>
</dbReference>
<evidence type="ECO:0000259" key="15">
    <source>
        <dbReference type="PROSITE" id="PS50885"/>
    </source>
</evidence>
<keyword evidence="12" id="KW-1133">Transmembrane helix</keyword>
<evidence type="ECO:0000256" key="8">
    <source>
        <dbReference type="ARBA" id="ARBA00022777"/>
    </source>
</evidence>
<dbReference type="Proteomes" id="UP000555728">
    <property type="component" value="Unassembled WGS sequence"/>
</dbReference>
<dbReference type="InterPro" id="IPR036890">
    <property type="entry name" value="HATPase_C_sf"/>
</dbReference>
<dbReference type="SUPFAM" id="SSF55785">
    <property type="entry name" value="PYP-like sensor domain (PAS domain)"/>
    <property type="match status" value="1"/>
</dbReference>
<dbReference type="InterPro" id="IPR003660">
    <property type="entry name" value="HAMP_dom"/>
</dbReference>
<dbReference type="AlphaFoldDB" id="A0A7W6S2T6"/>
<dbReference type="SMART" id="SM00388">
    <property type="entry name" value="HisKA"/>
    <property type="match status" value="1"/>
</dbReference>
<dbReference type="EC" id="2.7.13.3" evidence="3"/>
<sequence>MLASSLALQQTMRLLAVTLAAAILFLGAQGVWQLRAAQAEYRDQQTRTARSLRAGLAKALFDFDATTARSILDGTLASGPIRSVVVWHHDGRPFVSAGREMPRRVTRPWHDVLAGLIDLDRRQVLRLDHTDLTVRTKWTGPLGSVVVYYDDTVLLNALAADLVSQSLGLLFIIGIVAAVTGVAVHRFVSRHILALARRVDAVDPDHPAEHALPVPEIHRTTELGRLSRGLNSLLHRLAAAQTALENSEHKYRTIVERTPVAMVVTDLAAPPRVIEANAAACALLGLDRAALVGHTMADIGMAPEGRLADLSARIRAEGASRFQMRYRTREGAPRDAEVFAAAFPLDGRDHIFSLIIDITERLRIERDRDTALQMALSSKKAQADFLASMSHELRTPLNAILGFADVIRGELLGPVGVRQYAGYAADIHTSGTHLLGLINDILDLSRIETGAAPLEFAALDLRQEVDAAVKTIQPTLTEKRQRLTVALPANLPVMADRRAVRQMLANLLSNAAKFTPEGGAITVLAHATHDGGLRLSVSDTGVGVAPRDRDRIFQAFRQAVNTTTREIDGSGLGLALVRTLIESHGGRVTVDSTPGRGATFTLVFPPQLAAA</sequence>
<evidence type="ECO:0000313" key="16">
    <source>
        <dbReference type="EMBL" id="MBB4287696.1"/>
    </source>
</evidence>
<organism evidence="16 17">
    <name type="scientific">Roseospira goensis</name>
    <dbReference type="NCBI Taxonomy" id="391922"/>
    <lineage>
        <taxon>Bacteria</taxon>
        <taxon>Pseudomonadati</taxon>
        <taxon>Pseudomonadota</taxon>
        <taxon>Alphaproteobacteria</taxon>
        <taxon>Rhodospirillales</taxon>
        <taxon>Rhodospirillaceae</taxon>
        <taxon>Roseospira</taxon>
    </lineage>
</organism>
<dbReference type="PROSITE" id="PS50112">
    <property type="entry name" value="PAS"/>
    <property type="match status" value="1"/>
</dbReference>
<dbReference type="SMART" id="SM00091">
    <property type="entry name" value="PAS"/>
    <property type="match status" value="1"/>
</dbReference>
<dbReference type="InterPro" id="IPR035965">
    <property type="entry name" value="PAS-like_dom_sf"/>
</dbReference>
<dbReference type="InterPro" id="IPR005467">
    <property type="entry name" value="His_kinase_dom"/>
</dbReference>
<keyword evidence="9" id="KW-0067">ATP-binding</keyword>
<evidence type="ECO:0000313" key="17">
    <source>
        <dbReference type="Proteomes" id="UP000555728"/>
    </source>
</evidence>
<dbReference type="PRINTS" id="PR00344">
    <property type="entry name" value="BCTRLSENSOR"/>
</dbReference>
<evidence type="ECO:0000256" key="11">
    <source>
        <dbReference type="ARBA" id="ARBA00023136"/>
    </source>
</evidence>
<dbReference type="CDD" id="cd16922">
    <property type="entry name" value="HATPase_EvgS-ArcB-TorS-like"/>
    <property type="match status" value="1"/>
</dbReference>
<dbReference type="Gene3D" id="3.30.565.10">
    <property type="entry name" value="Histidine kinase-like ATPase, C-terminal domain"/>
    <property type="match status" value="1"/>
</dbReference>
<keyword evidence="10" id="KW-0902">Two-component regulatory system</keyword>
<dbReference type="Gene3D" id="1.10.287.130">
    <property type="match status" value="1"/>
</dbReference>
<feature type="transmembrane region" description="Helical" evidence="12">
    <location>
        <begin position="167"/>
        <end position="188"/>
    </location>
</feature>
<dbReference type="PANTHER" id="PTHR43047">
    <property type="entry name" value="TWO-COMPONENT HISTIDINE PROTEIN KINASE"/>
    <property type="match status" value="1"/>
</dbReference>
<keyword evidence="7" id="KW-0547">Nucleotide-binding</keyword>
<comment type="subcellular location">
    <subcellularLocation>
        <location evidence="2">Cell membrane</location>
    </subcellularLocation>
</comment>
<evidence type="ECO:0000256" key="9">
    <source>
        <dbReference type="ARBA" id="ARBA00022840"/>
    </source>
</evidence>
<keyword evidence="12" id="KW-0812">Transmembrane</keyword>
<evidence type="ECO:0000259" key="14">
    <source>
        <dbReference type="PROSITE" id="PS50112"/>
    </source>
</evidence>
<dbReference type="GO" id="GO:0005524">
    <property type="term" value="F:ATP binding"/>
    <property type="evidence" value="ECO:0007669"/>
    <property type="project" value="UniProtKB-KW"/>
</dbReference>
<keyword evidence="4" id="KW-1003">Cell membrane</keyword>
<dbReference type="NCBIfam" id="TIGR00229">
    <property type="entry name" value="sensory_box"/>
    <property type="match status" value="1"/>
</dbReference>
<evidence type="ECO:0000256" key="7">
    <source>
        <dbReference type="ARBA" id="ARBA00022741"/>
    </source>
</evidence>
<comment type="catalytic activity">
    <reaction evidence="1">
        <text>ATP + protein L-histidine = ADP + protein N-phospho-L-histidine.</text>
        <dbReference type="EC" id="2.7.13.3"/>
    </reaction>
</comment>
<dbReference type="Gene3D" id="6.10.340.10">
    <property type="match status" value="1"/>
</dbReference>
<evidence type="ECO:0000256" key="4">
    <source>
        <dbReference type="ARBA" id="ARBA00022475"/>
    </source>
</evidence>
<dbReference type="InterPro" id="IPR003594">
    <property type="entry name" value="HATPase_dom"/>
</dbReference>